<feature type="compositionally biased region" description="Basic and acidic residues" evidence="1">
    <location>
        <begin position="29"/>
        <end position="40"/>
    </location>
</feature>
<reference evidence="2 3" key="1">
    <citation type="submission" date="2019-07" db="EMBL/GenBank/DDBJ databases">
        <title>Annotation for the trematode Paragonimus westermani.</title>
        <authorList>
            <person name="Choi Y.-J."/>
        </authorList>
    </citation>
    <scope>NUCLEOTIDE SEQUENCE [LARGE SCALE GENOMIC DNA]</scope>
    <source>
        <strain evidence="2">180907_Pwestermani</strain>
    </source>
</reference>
<feature type="region of interest" description="Disordered" evidence="1">
    <location>
        <begin position="144"/>
        <end position="163"/>
    </location>
</feature>
<name>A0A8T0DJD7_9TREM</name>
<dbReference type="EMBL" id="JTDF01003899">
    <property type="protein sequence ID" value="KAF8567402.1"/>
    <property type="molecule type" value="Genomic_DNA"/>
</dbReference>
<feature type="compositionally biased region" description="Polar residues" evidence="1">
    <location>
        <begin position="41"/>
        <end position="51"/>
    </location>
</feature>
<feature type="region of interest" description="Disordered" evidence="1">
    <location>
        <begin position="88"/>
        <end position="114"/>
    </location>
</feature>
<sequence>MSTDSESTLEDRSGASQKLATNKKTPPRSYEDDSSTEKIETTSAMDVSASNGVHAVPTFTTELIRPKSVGNKTTKMCDEFEYKNGEYSHTNQQTSVSAPRRVVRPKKTDSFFHPGTSLVQAGIKARLIPGHVVPWQASLPPSQLSEYQRNTRSLQPSSSEPVPMSRVVHAMNTNTKGLTSPPSASSGPKTSFNSRPITSISRSLETKRQLDQGDDKSVAHVRPTILAKPASSSISRLEHNPHVVSRKLFTGQISNPLPSKPSVL</sequence>
<keyword evidence="3" id="KW-1185">Reference proteome</keyword>
<evidence type="ECO:0000256" key="1">
    <source>
        <dbReference type="SAM" id="MobiDB-lite"/>
    </source>
</evidence>
<gene>
    <name evidence="2" type="ORF">P879_01747</name>
</gene>
<accession>A0A8T0DJD7</accession>
<dbReference type="Proteomes" id="UP000699462">
    <property type="component" value="Unassembled WGS sequence"/>
</dbReference>
<dbReference type="AlphaFoldDB" id="A0A8T0DJD7"/>
<organism evidence="2 3">
    <name type="scientific">Paragonimus westermani</name>
    <dbReference type="NCBI Taxonomy" id="34504"/>
    <lineage>
        <taxon>Eukaryota</taxon>
        <taxon>Metazoa</taxon>
        <taxon>Spiralia</taxon>
        <taxon>Lophotrochozoa</taxon>
        <taxon>Platyhelminthes</taxon>
        <taxon>Trematoda</taxon>
        <taxon>Digenea</taxon>
        <taxon>Plagiorchiida</taxon>
        <taxon>Troglotremata</taxon>
        <taxon>Troglotrematidae</taxon>
        <taxon>Paragonimus</taxon>
    </lineage>
</organism>
<feature type="region of interest" description="Disordered" evidence="1">
    <location>
        <begin position="1"/>
        <end position="55"/>
    </location>
</feature>
<feature type="compositionally biased region" description="Polar residues" evidence="1">
    <location>
        <begin position="88"/>
        <end position="97"/>
    </location>
</feature>
<feature type="compositionally biased region" description="Polar residues" evidence="1">
    <location>
        <begin position="171"/>
        <end position="203"/>
    </location>
</feature>
<feature type="region of interest" description="Disordered" evidence="1">
    <location>
        <begin position="171"/>
        <end position="239"/>
    </location>
</feature>
<protein>
    <submittedName>
        <fullName evidence="2">Uncharacterized protein</fullName>
    </submittedName>
</protein>
<feature type="compositionally biased region" description="Polar residues" evidence="1">
    <location>
        <begin position="14"/>
        <end position="24"/>
    </location>
</feature>
<proteinExistence type="predicted"/>
<evidence type="ECO:0000313" key="2">
    <source>
        <dbReference type="EMBL" id="KAF8567402.1"/>
    </source>
</evidence>
<comment type="caution">
    <text evidence="2">The sequence shown here is derived from an EMBL/GenBank/DDBJ whole genome shotgun (WGS) entry which is preliminary data.</text>
</comment>
<feature type="compositionally biased region" description="Basic and acidic residues" evidence="1">
    <location>
        <begin position="204"/>
        <end position="218"/>
    </location>
</feature>
<feature type="compositionally biased region" description="Polar residues" evidence="1">
    <location>
        <begin position="144"/>
        <end position="160"/>
    </location>
</feature>
<evidence type="ECO:0000313" key="3">
    <source>
        <dbReference type="Proteomes" id="UP000699462"/>
    </source>
</evidence>